<sequence>MKDLADENPTLADEIMATMAAGNDLDEQNRKTEAHALYQKAWSLLPEPKLEWTPLSSWVTGSLFNLHFENGEFNAAEPWAQKTLEGRESDIDTGPLINVGMVSLELGRSAEAYKYFDEAYKFGKARAFQERPKKYLNFYLDEKKKKH</sequence>
<protein>
    <submittedName>
        <fullName evidence="1">Tetratricopeptide repeat protein</fullName>
    </submittedName>
</protein>
<dbReference type="Gene3D" id="1.25.40.10">
    <property type="entry name" value="Tetratricopeptide repeat domain"/>
    <property type="match status" value="1"/>
</dbReference>
<dbReference type="PATRIC" id="fig|219572.3.peg.5916"/>
<dbReference type="EMBL" id="CP015600">
    <property type="protein sequence ID" value="ANF89096.1"/>
    <property type="molecule type" value="Genomic_DNA"/>
</dbReference>
<dbReference type="STRING" id="219572.A7J50_5766"/>
<dbReference type="InterPro" id="IPR011990">
    <property type="entry name" value="TPR-like_helical_dom_sf"/>
</dbReference>
<dbReference type="SUPFAM" id="SSF48452">
    <property type="entry name" value="TPR-like"/>
    <property type="match status" value="1"/>
</dbReference>
<name>A0A172ZAC3_9PSED</name>
<dbReference type="KEGG" id="panr:A7J50_5766"/>
<evidence type="ECO:0000313" key="2">
    <source>
        <dbReference type="Proteomes" id="UP000077829"/>
    </source>
</evidence>
<evidence type="ECO:0000313" key="1">
    <source>
        <dbReference type="EMBL" id="ANF89096.1"/>
    </source>
</evidence>
<organism evidence="1 2">
    <name type="scientific">Pseudomonas antarctica</name>
    <dbReference type="NCBI Taxonomy" id="219572"/>
    <lineage>
        <taxon>Bacteria</taxon>
        <taxon>Pseudomonadati</taxon>
        <taxon>Pseudomonadota</taxon>
        <taxon>Gammaproteobacteria</taxon>
        <taxon>Pseudomonadales</taxon>
        <taxon>Pseudomonadaceae</taxon>
        <taxon>Pseudomonas</taxon>
    </lineage>
</organism>
<accession>A0A172ZAC3</accession>
<dbReference type="AlphaFoldDB" id="A0A172ZAC3"/>
<dbReference type="RefSeq" id="WP_064454754.1">
    <property type="nucleotide sequence ID" value="NZ_CP015600.1"/>
</dbReference>
<gene>
    <name evidence="1" type="ORF">A7J50_5766</name>
</gene>
<reference evidence="1 2" key="1">
    <citation type="submission" date="2016-05" db="EMBL/GenBank/DDBJ databases">
        <title>Complete genome sequence of Pseudomonas antarctica PAMC 27494.</title>
        <authorList>
            <person name="Lee J."/>
        </authorList>
    </citation>
    <scope>NUCLEOTIDE SEQUENCE [LARGE SCALE GENOMIC DNA]</scope>
    <source>
        <strain evidence="1 2">PAMC 27494</strain>
    </source>
</reference>
<dbReference type="Proteomes" id="UP000077829">
    <property type="component" value="Chromosome"/>
</dbReference>
<proteinExistence type="predicted"/>